<organism evidence="2 3">
    <name type="scientific">Candidatus Limivivens intestinipullorum</name>
    <dbReference type="NCBI Taxonomy" id="2840858"/>
    <lineage>
        <taxon>Bacteria</taxon>
        <taxon>Bacillati</taxon>
        <taxon>Bacillota</taxon>
        <taxon>Clostridia</taxon>
        <taxon>Lachnospirales</taxon>
        <taxon>Lachnospiraceae</taxon>
        <taxon>Lachnospiraceae incertae sedis</taxon>
        <taxon>Candidatus Limivivens</taxon>
    </lineage>
</organism>
<gene>
    <name evidence="2" type="ORF">IAB44_07860</name>
</gene>
<evidence type="ECO:0000313" key="3">
    <source>
        <dbReference type="Proteomes" id="UP000823935"/>
    </source>
</evidence>
<dbReference type="EMBL" id="DVIQ01000041">
    <property type="protein sequence ID" value="HIS31444.1"/>
    <property type="molecule type" value="Genomic_DNA"/>
</dbReference>
<name>A0A9D1JKJ4_9FIRM</name>
<sequence length="122" mass="12451">MTARLPVQDNAAAAEAASVKISSKKATLIKGQSKTLKISGTKSKVTWSSSKKSVATVDAKGNVKAVGPGTAVITAKAGTKSAKCTVNLHTPAGQAYHRPGKVWRAYLASLNACRLSGGGLSE</sequence>
<dbReference type="Pfam" id="PF02368">
    <property type="entry name" value="Big_2"/>
    <property type="match status" value="1"/>
</dbReference>
<reference evidence="2" key="2">
    <citation type="journal article" date="2021" name="PeerJ">
        <title>Extensive microbial diversity within the chicken gut microbiome revealed by metagenomics and culture.</title>
        <authorList>
            <person name="Gilroy R."/>
            <person name="Ravi A."/>
            <person name="Getino M."/>
            <person name="Pursley I."/>
            <person name="Horton D.L."/>
            <person name="Alikhan N.F."/>
            <person name="Baker D."/>
            <person name="Gharbi K."/>
            <person name="Hall N."/>
            <person name="Watson M."/>
            <person name="Adriaenssens E.M."/>
            <person name="Foster-Nyarko E."/>
            <person name="Jarju S."/>
            <person name="Secka A."/>
            <person name="Antonio M."/>
            <person name="Oren A."/>
            <person name="Chaudhuri R.R."/>
            <person name="La Ragione R."/>
            <person name="Hildebrand F."/>
            <person name="Pallen M.J."/>
        </authorList>
    </citation>
    <scope>NUCLEOTIDE SEQUENCE</scope>
    <source>
        <strain evidence="2">CHK190-19873</strain>
    </source>
</reference>
<reference evidence="2" key="1">
    <citation type="submission" date="2020-10" db="EMBL/GenBank/DDBJ databases">
        <authorList>
            <person name="Gilroy R."/>
        </authorList>
    </citation>
    <scope>NUCLEOTIDE SEQUENCE</scope>
    <source>
        <strain evidence="2">CHK190-19873</strain>
    </source>
</reference>
<protein>
    <submittedName>
        <fullName evidence="2">Ig-like domain-containing protein</fullName>
    </submittedName>
</protein>
<evidence type="ECO:0000313" key="2">
    <source>
        <dbReference type="EMBL" id="HIS31444.1"/>
    </source>
</evidence>
<dbReference type="SMART" id="SM00635">
    <property type="entry name" value="BID_2"/>
    <property type="match status" value="1"/>
</dbReference>
<feature type="domain" description="BIG2" evidence="1">
    <location>
        <begin position="15"/>
        <end position="87"/>
    </location>
</feature>
<dbReference type="InterPro" id="IPR008964">
    <property type="entry name" value="Invasin/intimin_cell_adhesion"/>
</dbReference>
<dbReference type="InterPro" id="IPR003343">
    <property type="entry name" value="Big_2"/>
</dbReference>
<dbReference type="AlphaFoldDB" id="A0A9D1JKJ4"/>
<proteinExistence type="predicted"/>
<evidence type="ECO:0000259" key="1">
    <source>
        <dbReference type="SMART" id="SM00635"/>
    </source>
</evidence>
<dbReference type="Proteomes" id="UP000823935">
    <property type="component" value="Unassembled WGS sequence"/>
</dbReference>
<dbReference type="Gene3D" id="2.60.40.1080">
    <property type="match status" value="1"/>
</dbReference>
<comment type="caution">
    <text evidence="2">The sequence shown here is derived from an EMBL/GenBank/DDBJ whole genome shotgun (WGS) entry which is preliminary data.</text>
</comment>
<dbReference type="SUPFAM" id="SSF49373">
    <property type="entry name" value="Invasin/intimin cell-adhesion fragments"/>
    <property type="match status" value="1"/>
</dbReference>
<accession>A0A9D1JKJ4</accession>